<keyword evidence="3" id="KW-1185">Reference proteome</keyword>
<dbReference type="RefSeq" id="WP_088864309.1">
    <property type="nucleotide sequence ID" value="NZ_CP015101.1"/>
</dbReference>
<feature type="transmembrane region" description="Helical" evidence="1">
    <location>
        <begin position="255"/>
        <end position="273"/>
    </location>
</feature>
<accession>A0A2Z2MCB4</accession>
<dbReference type="Proteomes" id="UP000250272">
    <property type="component" value="Chromosome"/>
</dbReference>
<feature type="transmembrane region" description="Helical" evidence="1">
    <location>
        <begin position="209"/>
        <end position="235"/>
    </location>
</feature>
<proteinExistence type="predicted"/>
<keyword evidence="1" id="KW-0472">Membrane</keyword>
<protein>
    <submittedName>
        <fullName evidence="2">Uncharacterized protein</fullName>
    </submittedName>
</protein>
<dbReference type="GeneID" id="33325598"/>
<dbReference type="AlphaFoldDB" id="A0A2Z2MCB4"/>
<sequence length="296" mass="32030">MGAIDAFTEAFSLVIKNKKLYLLVLLMSLIMAPLGAYLIPSDIGYEYNQTSMQRGNVIIEEYGTPIGEDTMDMLVEILKGLAIYSVVAIIVGAIFEYGVTKGIFMQIEGKEYSLAGILMEGLRHFPGVILINFIYGLIMIVFIAVAAIPIVLGVIMMPAGIVLVFLGLLLVLGVLAFTLGLSTLAIPFYVDRGNVGAAFEAFGVAFRNVLSTTGFGVLLGVGVLAIITVASPIAFVTQMTLPENVAPYVSAFLQAPFDALLYMFVWAGGVAFYREIQRMEELKKVDEELAELGIEI</sequence>
<keyword evidence="1" id="KW-0812">Transmembrane</keyword>
<feature type="transmembrane region" description="Helical" evidence="1">
    <location>
        <begin position="20"/>
        <end position="39"/>
    </location>
</feature>
<name>A0A2Z2MCB4_9EURY</name>
<evidence type="ECO:0000313" key="2">
    <source>
        <dbReference type="EMBL" id="ASJ04280.1"/>
    </source>
</evidence>
<organism evidence="2 3">
    <name type="scientific">Thermococcus barossii</name>
    <dbReference type="NCBI Taxonomy" id="54077"/>
    <lineage>
        <taxon>Archaea</taxon>
        <taxon>Methanobacteriati</taxon>
        <taxon>Methanobacteriota</taxon>
        <taxon>Thermococci</taxon>
        <taxon>Thermococcales</taxon>
        <taxon>Thermococcaceae</taxon>
        <taxon>Thermococcus</taxon>
    </lineage>
</organism>
<feature type="transmembrane region" description="Helical" evidence="1">
    <location>
        <begin position="125"/>
        <end position="155"/>
    </location>
</feature>
<keyword evidence="1" id="KW-1133">Transmembrane helix</keyword>
<feature type="transmembrane region" description="Helical" evidence="1">
    <location>
        <begin position="81"/>
        <end position="104"/>
    </location>
</feature>
<evidence type="ECO:0000313" key="3">
    <source>
        <dbReference type="Proteomes" id="UP000250272"/>
    </source>
</evidence>
<dbReference type="KEGG" id="tbs:A3L01_02470"/>
<dbReference type="OrthoDB" id="101940at2157"/>
<gene>
    <name evidence="2" type="ORF">A3L01_02470</name>
</gene>
<reference evidence="2 3" key="1">
    <citation type="submission" date="2016-04" db="EMBL/GenBank/DDBJ databases">
        <title>Complete genome sequence of Thermococcus barossii type strain SHCK-94.</title>
        <authorList>
            <person name="Oger P.M."/>
        </authorList>
    </citation>
    <scope>NUCLEOTIDE SEQUENCE [LARGE SCALE GENOMIC DNA]</scope>
    <source>
        <strain evidence="2 3">SHCK-94</strain>
    </source>
</reference>
<feature type="transmembrane region" description="Helical" evidence="1">
    <location>
        <begin position="161"/>
        <end position="189"/>
    </location>
</feature>
<dbReference type="EMBL" id="CP015101">
    <property type="protein sequence ID" value="ASJ04280.1"/>
    <property type="molecule type" value="Genomic_DNA"/>
</dbReference>
<evidence type="ECO:0000256" key="1">
    <source>
        <dbReference type="SAM" id="Phobius"/>
    </source>
</evidence>